<feature type="transmembrane region" description="Helical" evidence="1">
    <location>
        <begin position="6"/>
        <end position="24"/>
    </location>
</feature>
<name>A0A2P8CKM2_9BACT</name>
<dbReference type="RefSeq" id="WP_106540559.1">
    <property type="nucleotide sequence ID" value="NZ_BLAU01000001.1"/>
</dbReference>
<gene>
    <name evidence="2" type="ORF">CLV93_101489</name>
</gene>
<sequence>MMVQNILVYVIIFSAFAYMVYSIVKSLRSKGASGGCAGCSGCDLKNVAGTSACHHPPRAPRVVGKSHSCCS</sequence>
<keyword evidence="1" id="KW-0472">Membrane</keyword>
<keyword evidence="1" id="KW-1133">Transmembrane helix</keyword>
<dbReference type="EMBL" id="PYGC01000001">
    <property type="protein sequence ID" value="PSK85526.1"/>
    <property type="molecule type" value="Genomic_DNA"/>
</dbReference>
<dbReference type="AlphaFoldDB" id="A0A2P8CKM2"/>
<organism evidence="2 3">
    <name type="scientific">Prolixibacter denitrificans</name>
    <dbReference type="NCBI Taxonomy" id="1541063"/>
    <lineage>
        <taxon>Bacteria</taxon>
        <taxon>Pseudomonadati</taxon>
        <taxon>Bacteroidota</taxon>
        <taxon>Bacteroidia</taxon>
        <taxon>Marinilabiliales</taxon>
        <taxon>Prolixibacteraceae</taxon>
        <taxon>Prolixibacter</taxon>
    </lineage>
</organism>
<comment type="caution">
    <text evidence="2">The sequence shown here is derived from an EMBL/GenBank/DDBJ whole genome shotgun (WGS) entry which is preliminary data.</text>
</comment>
<reference evidence="2 3" key="1">
    <citation type="submission" date="2018-03" db="EMBL/GenBank/DDBJ databases">
        <title>Genomic Encyclopedia of Archaeal and Bacterial Type Strains, Phase II (KMG-II): from individual species to whole genera.</title>
        <authorList>
            <person name="Goeker M."/>
        </authorList>
    </citation>
    <scope>NUCLEOTIDE SEQUENCE [LARGE SCALE GENOMIC DNA]</scope>
    <source>
        <strain evidence="2 3">DSM 27267</strain>
    </source>
</reference>
<dbReference type="Proteomes" id="UP000240621">
    <property type="component" value="Unassembled WGS sequence"/>
</dbReference>
<evidence type="ECO:0000313" key="3">
    <source>
        <dbReference type="Proteomes" id="UP000240621"/>
    </source>
</evidence>
<accession>A0A2P8CKM2</accession>
<proteinExistence type="predicted"/>
<protein>
    <submittedName>
        <fullName evidence="2">Attachment p12 family protein</fullName>
    </submittedName>
</protein>
<evidence type="ECO:0000313" key="2">
    <source>
        <dbReference type="EMBL" id="PSK85526.1"/>
    </source>
</evidence>
<evidence type="ECO:0000256" key="1">
    <source>
        <dbReference type="SAM" id="Phobius"/>
    </source>
</evidence>
<dbReference type="Pfam" id="PF12669">
    <property type="entry name" value="FeoB_associated"/>
    <property type="match status" value="1"/>
</dbReference>
<keyword evidence="1" id="KW-0812">Transmembrane</keyword>